<dbReference type="SUPFAM" id="SSF48452">
    <property type="entry name" value="TPR-like"/>
    <property type="match status" value="1"/>
</dbReference>
<dbReference type="Gene3D" id="1.25.40.920">
    <property type="entry name" value="TRAP transporter T-component"/>
    <property type="match status" value="1"/>
</dbReference>
<feature type="transmembrane region" description="Helical" evidence="2">
    <location>
        <begin position="40"/>
        <end position="58"/>
    </location>
</feature>
<dbReference type="InterPro" id="IPR011990">
    <property type="entry name" value="TPR-like_helical_dom_sf"/>
</dbReference>
<protein>
    <submittedName>
        <fullName evidence="3">Uncharacterized protein</fullName>
    </submittedName>
</protein>
<keyword evidence="4" id="KW-1185">Reference proteome</keyword>
<accession>A0A8J7QAV7</accession>
<organism evidence="3 4">
    <name type="scientific">Acanthopleuribacter pedis</name>
    <dbReference type="NCBI Taxonomy" id="442870"/>
    <lineage>
        <taxon>Bacteria</taxon>
        <taxon>Pseudomonadati</taxon>
        <taxon>Acidobacteriota</taxon>
        <taxon>Holophagae</taxon>
        <taxon>Acanthopleuribacterales</taxon>
        <taxon>Acanthopleuribacteraceae</taxon>
        <taxon>Acanthopleuribacter</taxon>
    </lineage>
</organism>
<reference evidence="3" key="1">
    <citation type="submission" date="2021-03" db="EMBL/GenBank/DDBJ databases">
        <authorList>
            <person name="Wang G."/>
        </authorList>
    </citation>
    <scope>NUCLEOTIDE SEQUENCE</scope>
    <source>
        <strain evidence="3">KCTC 12899</strain>
    </source>
</reference>
<dbReference type="Proteomes" id="UP000664417">
    <property type="component" value="Unassembled WGS sequence"/>
</dbReference>
<dbReference type="InterPro" id="IPR038537">
    <property type="entry name" value="TatT_sf"/>
</dbReference>
<comment type="caution">
    <text evidence="3">The sequence shown here is derived from an EMBL/GenBank/DDBJ whole genome shotgun (WGS) entry which is preliminary data.</text>
</comment>
<gene>
    <name evidence="3" type="ORF">J3U88_17395</name>
</gene>
<feature type="region of interest" description="Disordered" evidence="1">
    <location>
        <begin position="130"/>
        <end position="180"/>
    </location>
</feature>
<keyword evidence="2" id="KW-0812">Transmembrane</keyword>
<name>A0A8J7QAV7_9BACT</name>
<evidence type="ECO:0000313" key="3">
    <source>
        <dbReference type="EMBL" id="MBO1320254.1"/>
    </source>
</evidence>
<evidence type="ECO:0000313" key="4">
    <source>
        <dbReference type="Proteomes" id="UP000664417"/>
    </source>
</evidence>
<evidence type="ECO:0000256" key="1">
    <source>
        <dbReference type="SAM" id="MobiDB-lite"/>
    </source>
</evidence>
<proteinExistence type="predicted"/>
<sequence>MFLSGALLSRAAVFFGAFDPHRWLMGLAQLDGADGGLFPWLVLVLLLLNLVALIAIWWRLGNVPRAEPVQPTPAAPPAPALVDDTVAQTRFEAHDKQMKQVIELLDMINDNGNINTDYVLEALQGGAVKTGASGTRPAPATPKPAAPKPVVENTVAAPDPSPTAAVTASEPTPEPAKPAAEAIPDAPLDRAFYLLEHRDEDYQGRLQEAVTLFKGELNSVHVGRAQAALSEAYFWLGDVSRSKSDEKKWHGQGTEHGEKAIKLEPDAIEANFWYAANIGAWGVANGIMSSLGSIGPLQKHGNLSLDMDRTYFHAAPLRLMGRFYHQVPGFMVSGNPKKLADSLLREAVEVGPDFYLNHLFLAEYLIDNRGKKEARQLLEGILDRPPTIYPNYQKNVLDDCRKLMRRL</sequence>
<dbReference type="EMBL" id="JAFREP010000016">
    <property type="protein sequence ID" value="MBO1320254.1"/>
    <property type="molecule type" value="Genomic_DNA"/>
</dbReference>
<dbReference type="RefSeq" id="WP_207860208.1">
    <property type="nucleotide sequence ID" value="NZ_JAFREP010000016.1"/>
</dbReference>
<keyword evidence="2" id="KW-1133">Transmembrane helix</keyword>
<evidence type="ECO:0000256" key="2">
    <source>
        <dbReference type="SAM" id="Phobius"/>
    </source>
</evidence>
<dbReference type="AlphaFoldDB" id="A0A8J7QAV7"/>
<keyword evidence="2" id="KW-0472">Membrane</keyword>